<accession>A0ABX8GEB8</accession>
<name>A0ABX8GEB8_EXIAC</name>
<reference evidence="1 2" key="1">
    <citation type="submission" date="2021-05" db="EMBL/GenBank/DDBJ databases">
        <title>Biocontrol using Exiguobacterium acetylicum SI17 against litchi downy blight caused by Peronophythora litchii.</title>
        <authorList>
            <person name="Zheng L."/>
        </authorList>
    </citation>
    <scope>NUCLEOTIDE SEQUENCE [LARGE SCALE GENOMIC DNA]</scope>
    <source>
        <strain evidence="1 2">SI17</strain>
        <plasmid evidence="1 2">p4</plasmid>
    </source>
</reference>
<evidence type="ECO:0000313" key="2">
    <source>
        <dbReference type="Proteomes" id="UP000679498"/>
    </source>
</evidence>
<gene>
    <name evidence="1" type="ORF">KKI46_17665</name>
</gene>
<evidence type="ECO:0000313" key="1">
    <source>
        <dbReference type="EMBL" id="QWB31988.1"/>
    </source>
</evidence>
<sequence>MTPEDEFDPSELQGVVVRNHDPEYLAAIAKLKRIQLSENHSYEVETLSVDSTGHILLDPEDPNHVDWMEEDE</sequence>
<dbReference type="GeneID" id="88813535"/>
<dbReference type="RefSeq" id="WP_214814205.1">
    <property type="nucleotide sequence ID" value="NZ_CP075901.1"/>
</dbReference>
<keyword evidence="2" id="KW-1185">Reference proteome</keyword>
<geneLocation type="plasmid" evidence="1 2">
    <name>p4</name>
</geneLocation>
<dbReference type="Proteomes" id="UP000679498">
    <property type="component" value="Plasmid p4"/>
</dbReference>
<proteinExistence type="predicted"/>
<keyword evidence="1" id="KW-0614">Plasmid</keyword>
<organism evidence="1 2">
    <name type="scientific">Exiguobacterium acetylicum</name>
    <name type="common">Brevibacterium acetylicum</name>
    <dbReference type="NCBI Taxonomy" id="41170"/>
    <lineage>
        <taxon>Bacteria</taxon>
        <taxon>Bacillati</taxon>
        <taxon>Bacillota</taxon>
        <taxon>Bacilli</taxon>
        <taxon>Bacillales</taxon>
        <taxon>Bacillales Family XII. Incertae Sedis</taxon>
        <taxon>Exiguobacterium</taxon>
    </lineage>
</organism>
<protein>
    <submittedName>
        <fullName evidence="1">Uncharacterized protein</fullName>
    </submittedName>
</protein>
<dbReference type="EMBL" id="CP075901">
    <property type="protein sequence ID" value="QWB31988.1"/>
    <property type="molecule type" value="Genomic_DNA"/>
</dbReference>